<organism evidence="1 2">
    <name type="scientific">Corallococcus terminator</name>
    <dbReference type="NCBI Taxonomy" id="2316733"/>
    <lineage>
        <taxon>Bacteria</taxon>
        <taxon>Pseudomonadati</taxon>
        <taxon>Myxococcota</taxon>
        <taxon>Myxococcia</taxon>
        <taxon>Myxococcales</taxon>
        <taxon>Cystobacterineae</taxon>
        <taxon>Myxococcaceae</taxon>
        <taxon>Corallococcus</taxon>
    </lineage>
</organism>
<dbReference type="AlphaFoldDB" id="A0A3A8H7K0"/>
<keyword evidence="2" id="KW-1185">Reference proteome</keyword>
<comment type="caution">
    <text evidence="1">The sequence shown here is derived from an EMBL/GenBank/DDBJ whole genome shotgun (WGS) entry which is preliminary data.</text>
</comment>
<accession>A0A3A8H7K0</accession>
<proteinExistence type="predicted"/>
<reference evidence="2" key="1">
    <citation type="submission" date="2018-09" db="EMBL/GenBank/DDBJ databases">
        <authorList>
            <person name="Livingstone P.G."/>
            <person name="Whitworth D.E."/>
        </authorList>
    </citation>
    <scope>NUCLEOTIDE SEQUENCE [LARGE SCALE GENOMIC DNA]</scope>
    <source>
        <strain evidence="2">CA054A</strain>
    </source>
</reference>
<name>A0A3A8H7K0_9BACT</name>
<evidence type="ECO:0000313" key="2">
    <source>
        <dbReference type="Proteomes" id="UP000268094"/>
    </source>
</evidence>
<gene>
    <name evidence="1" type="ORF">D7V88_41510</name>
</gene>
<protein>
    <submittedName>
        <fullName evidence="1">Uncharacterized protein</fullName>
    </submittedName>
</protein>
<dbReference type="Proteomes" id="UP000268094">
    <property type="component" value="Unassembled WGS sequence"/>
</dbReference>
<evidence type="ECO:0000313" key="1">
    <source>
        <dbReference type="EMBL" id="RKG66276.1"/>
    </source>
</evidence>
<dbReference type="RefSeq" id="WP_158625280.1">
    <property type="nucleotide sequence ID" value="NZ_RAVZ01000685.1"/>
</dbReference>
<sequence>YLRNEAAAGGEAWFHSNGELAQTVRLCLSAGQCAEVQAAQTLASARAALENTYGAAAASDVRSRVADEQAAVTLVAAQGQVGRNEVLRITARELMRKCTSGRDLSACQAAAAAAEIANLEQQAAISDQLAQGNTLQALELAARTEEQKRALQSIHQREAVIQHAADLFAPTAPAVLTDKGFNMAGE</sequence>
<feature type="non-terminal residue" evidence="1">
    <location>
        <position position="1"/>
    </location>
</feature>
<dbReference type="EMBL" id="RAVZ01000685">
    <property type="protein sequence ID" value="RKG66276.1"/>
    <property type="molecule type" value="Genomic_DNA"/>
</dbReference>